<proteinExistence type="predicted"/>
<dbReference type="Proteomes" id="UP000177458">
    <property type="component" value="Unassembled WGS sequence"/>
</dbReference>
<dbReference type="Pfam" id="PF04439">
    <property type="entry name" value="Adenyl_transf"/>
    <property type="match status" value="1"/>
</dbReference>
<gene>
    <name evidence="1" type="ORF">A3A69_00150</name>
</gene>
<dbReference type="SUPFAM" id="SSF81631">
    <property type="entry name" value="PAP/OAS1 substrate-binding domain"/>
    <property type="match status" value="1"/>
</dbReference>
<dbReference type="SUPFAM" id="SSF81301">
    <property type="entry name" value="Nucleotidyltransferase"/>
    <property type="match status" value="1"/>
</dbReference>
<dbReference type="EMBL" id="MEVF01000017">
    <property type="protein sequence ID" value="OGC49635.1"/>
    <property type="molecule type" value="Genomic_DNA"/>
</dbReference>
<protein>
    <recommendedName>
        <fullName evidence="3">Polymerase beta nucleotidyltransferase domain-containing protein</fullName>
    </recommendedName>
</protein>
<evidence type="ECO:0000313" key="1">
    <source>
        <dbReference type="EMBL" id="OGC49635.1"/>
    </source>
</evidence>
<dbReference type="InterPro" id="IPR043519">
    <property type="entry name" value="NT_sf"/>
</dbReference>
<dbReference type="Gene3D" id="3.30.460.10">
    <property type="entry name" value="Beta Polymerase, domain 2"/>
    <property type="match status" value="1"/>
</dbReference>
<evidence type="ECO:0008006" key="3">
    <source>
        <dbReference type="Google" id="ProtNLM"/>
    </source>
</evidence>
<evidence type="ECO:0000313" key="2">
    <source>
        <dbReference type="Proteomes" id="UP000177458"/>
    </source>
</evidence>
<reference evidence="1 2" key="1">
    <citation type="journal article" date="2016" name="Nat. Commun.">
        <title>Thousands of microbial genomes shed light on interconnected biogeochemical processes in an aquifer system.</title>
        <authorList>
            <person name="Anantharaman K."/>
            <person name="Brown C.T."/>
            <person name="Hug L.A."/>
            <person name="Sharon I."/>
            <person name="Castelle C.J."/>
            <person name="Probst A.J."/>
            <person name="Thomas B.C."/>
            <person name="Singh A."/>
            <person name="Wilkins M.J."/>
            <person name="Karaoz U."/>
            <person name="Brodie E.L."/>
            <person name="Williams K.H."/>
            <person name="Hubbard S.S."/>
            <person name="Banfield J.F."/>
        </authorList>
    </citation>
    <scope>NUCLEOTIDE SEQUENCE [LARGE SCALE GENOMIC DNA]</scope>
</reference>
<accession>A0A1F4UXE6</accession>
<dbReference type="InterPro" id="IPR007530">
    <property type="entry name" value="Aminoglycoside_adenylylTfrase"/>
</dbReference>
<sequence>MVLNFIKLQRETIKKVVDLSKSFDGIEAIFIMGSHAKDEESSFSDIDIGLVFSDPERQQREEIFNKVADLYPSLCVLWLYDKNGLFLYQNGVRLDLDFLTQKDLKDWGLSKVKIVYDPHNKYRDRVKKTDNKHSSAPKPKWRDEDGSIVDWFFWMFRQAYCYIRRGETNEKRSFNKFYSAQTSLSSIREKLLEMKIYINGKHDYMTVIDKDFAKQIALTFTDLNPNSMTKATKKLFELFVITAKQYCEKTNKEFPENKVLVMHKLFDEFDNAG</sequence>
<name>A0A1F4UXE6_UNCKA</name>
<organism evidence="1 2">
    <name type="scientific">candidate division WWE3 bacterium RIFCSPLOWO2_01_FULL_37_15</name>
    <dbReference type="NCBI Taxonomy" id="1802622"/>
    <lineage>
        <taxon>Bacteria</taxon>
        <taxon>Katanobacteria</taxon>
    </lineage>
</organism>
<dbReference type="AlphaFoldDB" id="A0A1F4UXE6"/>
<dbReference type="CDD" id="cd05403">
    <property type="entry name" value="NT_KNTase_like"/>
    <property type="match status" value="1"/>
</dbReference>
<comment type="caution">
    <text evidence="1">The sequence shown here is derived from an EMBL/GenBank/DDBJ whole genome shotgun (WGS) entry which is preliminary data.</text>
</comment>